<dbReference type="AlphaFoldDB" id="A0A1H6K921"/>
<gene>
    <name evidence="1" type="ORF">SAMN05192561_13213</name>
</gene>
<evidence type="ECO:0000313" key="2">
    <source>
        <dbReference type="Proteomes" id="UP000199215"/>
    </source>
</evidence>
<protein>
    <submittedName>
        <fullName evidence="1">Uncharacterized protein</fullName>
    </submittedName>
</protein>
<keyword evidence="2" id="KW-1185">Reference proteome</keyword>
<reference evidence="1 2" key="1">
    <citation type="submission" date="2016-10" db="EMBL/GenBank/DDBJ databases">
        <authorList>
            <person name="de Groot N.N."/>
        </authorList>
    </citation>
    <scope>NUCLEOTIDE SEQUENCE [LARGE SCALE GENOMIC DNA]</scope>
    <source>
        <strain evidence="1 2">IBRC-M10418</strain>
    </source>
</reference>
<dbReference type="Proteomes" id="UP000199215">
    <property type="component" value="Unassembled WGS sequence"/>
</dbReference>
<accession>A0A1H6K921</accession>
<name>A0A1H6K921_9EURY</name>
<evidence type="ECO:0000313" key="1">
    <source>
        <dbReference type="EMBL" id="SEH68318.1"/>
    </source>
</evidence>
<sequence length="56" mass="6719">MRQDLDFFRGLVKTTKSVGSALRSVVKEGIHRLATHFQEWPERYIKMRASLYRDHR</sequence>
<dbReference type="STRING" id="1267564.SAMN05192561_13213"/>
<proteinExistence type="predicted"/>
<dbReference type="EMBL" id="FNWU01000032">
    <property type="protein sequence ID" value="SEH68318.1"/>
    <property type="molecule type" value="Genomic_DNA"/>
</dbReference>
<organism evidence="1 2">
    <name type="scientific">Halopenitus malekzadehii</name>
    <dbReference type="NCBI Taxonomy" id="1267564"/>
    <lineage>
        <taxon>Archaea</taxon>
        <taxon>Methanobacteriati</taxon>
        <taxon>Methanobacteriota</taxon>
        <taxon>Stenosarchaea group</taxon>
        <taxon>Halobacteria</taxon>
        <taxon>Halobacteriales</taxon>
        <taxon>Haloferacaceae</taxon>
        <taxon>Halopenitus</taxon>
    </lineage>
</organism>